<dbReference type="Proteomes" id="UP000270034">
    <property type="component" value="Chromosome"/>
</dbReference>
<dbReference type="EMBL" id="AP018515">
    <property type="protein sequence ID" value="BBC80453.1"/>
    <property type="molecule type" value="Genomic_DNA"/>
</dbReference>
<proteinExistence type="predicted"/>
<evidence type="ECO:0000313" key="1">
    <source>
        <dbReference type="EMBL" id="BBC80453.1"/>
    </source>
</evidence>
<evidence type="ECO:0000313" key="2">
    <source>
        <dbReference type="Proteomes" id="UP000270034"/>
    </source>
</evidence>
<sequence length="40" mass="4725">MLICLRAFGHICKVNPVAFMQGRLYEKRQKPVLGGLWRFF</sequence>
<protein>
    <submittedName>
        <fullName evidence="1">Non-canonical purine NTP pyrophosphatase</fullName>
    </submittedName>
</protein>
<dbReference type="KEGG" id="aot:AcetOri_orf03146"/>
<organism evidence="1 2">
    <name type="scientific">Acetobacter orientalis</name>
    <dbReference type="NCBI Taxonomy" id="146474"/>
    <lineage>
        <taxon>Bacteria</taxon>
        <taxon>Pseudomonadati</taxon>
        <taxon>Pseudomonadota</taxon>
        <taxon>Alphaproteobacteria</taxon>
        <taxon>Acetobacterales</taxon>
        <taxon>Acetobacteraceae</taxon>
        <taxon>Acetobacter</taxon>
    </lineage>
</organism>
<gene>
    <name evidence="1" type="ORF">AcetOrient_orf03146</name>
</gene>
<name>A0A2Z5ZIX2_9PROT</name>
<dbReference type="AlphaFoldDB" id="A0A2Z5ZIX2"/>
<reference evidence="1 2" key="1">
    <citation type="submission" date="2018-02" db="EMBL/GenBank/DDBJ databases">
        <title>Acetobacter orientalis genome.</title>
        <authorList>
            <person name="Nakashima N."/>
            <person name="Tamura T."/>
        </authorList>
    </citation>
    <scope>NUCLEOTIDE SEQUENCE [LARGE SCALE GENOMIC DNA]</scope>
    <source>
        <strain evidence="1 2">FAN1</strain>
    </source>
</reference>
<accession>A0A2Z5ZIX2</accession>